<evidence type="ECO:0000256" key="2">
    <source>
        <dbReference type="ARBA" id="ARBA00022679"/>
    </source>
</evidence>
<evidence type="ECO:0000313" key="10">
    <source>
        <dbReference type="Proteomes" id="UP001633002"/>
    </source>
</evidence>
<dbReference type="Pfam" id="PF23659">
    <property type="entry name" value="UFL1"/>
    <property type="match status" value="1"/>
</dbReference>
<feature type="domain" description="E3 UFM1-protein ligase-like C-terminal" evidence="8">
    <location>
        <begin position="713"/>
        <end position="864"/>
    </location>
</feature>
<evidence type="ECO:0000256" key="1">
    <source>
        <dbReference type="ARBA" id="ARBA00010789"/>
    </source>
</evidence>
<organism evidence="9 10">
    <name type="scientific">Riccia sorocarpa</name>
    <dbReference type="NCBI Taxonomy" id="122646"/>
    <lineage>
        <taxon>Eukaryota</taxon>
        <taxon>Viridiplantae</taxon>
        <taxon>Streptophyta</taxon>
        <taxon>Embryophyta</taxon>
        <taxon>Marchantiophyta</taxon>
        <taxon>Marchantiopsida</taxon>
        <taxon>Marchantiidae</taxon>
        <taxon>Marchantiales</taxon>
        <taxon>Ricciaceae</taxon>
        <taxon>Riccia</taxon>
    </lineage>
</organism>
<protein>
    <recommendedName>
        <fullName evidence="11">E3 UFM1-protein ligase 1 homolog</fullName>
    </recommendedName>
</protein>
<dbReference type="PANTHER" id="PTHR31057:SF0">
    <property type="entry name" value="E3 UFM1-PROTEIN LIGASE 1"/>
    <property type="match status" value="1"/>
</dbReference>
<feature type="domain" description="E3 UFM1-protein ligase 1-like N-terminal" evidence="6">
    <location>
        <begin position="4"/>
        <end position="291"/>
    </location>
</feature>
<feature type="region of interest" description="Disordered" evidence="5">
    <location>
        <begin position="633"/>
        <end position="659"/>
    </location>
</feature>
<evidence type="ECO:0000256" key="4">
    <source>
        <dbReference type="SAM" id="Coils"/>
    </source>
</evidence>
<sequence>MDAELLELQKLFQATQESKAKVRLSERNVVELVTKLKNLELLDSDLLHTITGKEFITKERLKAEVEAEINRLGRASLVDIAASVGVELVHCERVAEQIVAEKPDLTFIQGEIVADSYWDTVAEEVNESLQESGQVAVGELAKRFNVGSELITRVLESRIGILIQGKLEGGQLYTPAHVSRIRAVVRGAVRALTVPTPLSAVWSCVQKQLREGDDASSGGVSGEAVLFQSVLSGLISDAEVKGSLRGGGAVWTPAVFAQSQRQSVEAFFSQNGYISYDFLRKLVISQPKTYLQEKYPEGIALETVFIHPSLTSVLDAATEEAISGGGWIDALPLVPTSSSKSDAALLLNLCPSVIKAKKEGTAVVLADTVLVSQAFIKAFSDKVEAEVRQLAEKSVASQLSNPKKSGVDSTGTETAASSSKSGSTPSNKNFEGGDDVSQGKSGKKKKSSANSKERIKDEEDEETGVKGVKGKRKGGRSKGGIGLLIGEAGNGSTKTVKQSVVKEDIDMPTQEQIAEKTLEWFPDMESVGHDGDEYGDGGALAKSLADLVRPIVISTWAAVKRASFTANAEDRRRRLDSLQQRLDEAYSHLQLFEKALDLFEEDSATTLILQRHLLRTSAAEITDMFLKAQNQEKELEEGDGSEGHERSSAASDHLSTGERMSLAKRLRGNALSKRAVELAETLEGKSVEAFETALEAVMEESGLRLKKLDKKSERALLHAQKKLLMAEVAEEEDPVALLPKVVALLFVQVHSRALQAPGRAMAAAVTRLKSGLSEESYQTLMAYHTSTVQLLSMQATSTSDVSSVVDLLLVDYRQFMLNPSFLSRLPGSGLRGAETSVQGADCTNDRMRTKREALIKLMPSLKALAVTSSSVTKD</sequence>
<accession>A0ABD3H0Z2</accession>
<name>A0ABD3H0Z2_9MARC</name>
<dbReference type="InterPro" id="IPR056580">
    <property type="entry name" value="Ufl1_dom"/>
</dbReference>
<evidence type="ECO:0000259" key="6">
    <source>
        <dbReference type="Pfam" id="PF09743"/>
    </source>
</evidence>
<dbReference type="Pfam" id="PF09743">
    <property type="entry name" value="E3_UFM1_ligase"/>
    <property type="match status" value="1"/>
</dbReference>
<dbReference type="InterPro" id="IPR056761">
    <property type="entry name" value="Ufl1-like_C"/>
</dbReference>
<feature type="region of interest" description="Disordered" evidence="5">
    <location>
        <begin position="394"/>
        <end position="489"/>
    </location>
</feature>
<feature type="compositionally biased region" description="Low complexity" evidence="5">
    <location>
        <begin position="409"/>
        <end position="429"/>
    </location>
</feature>
<dbReference type="InterPro" id="IPR056579">
    <property type="entry name" value="Ufl1_N"/>
</dbReference>
<reference evidence="9 10" key="1">
    <citation type="submission" date="2024-09" db="EMBL/GenBank/DDBJ databases">
        <title>Chromosome-scale assembly of Riccia sorocarpa.</title>
        <authorList>
            <person name="Paukszto L."/>
        </authorList>
    </citation>
    <scope>NUCLEOTIDE SEQUENCE [LARGE SCALE GENOMIC DNA]</scope>
    <source>
        <strain evidence="9">LP-2024</strain>
        <tissue evidence="9">Aerial parts of the thallus</tissue>
    </source>
</reference>
<keyword evidence="10" id="KW-1185">Reference proteome</keyword>
<dbReference type="Pfam" id="PF25041">
    <property type="entry name" value="UFL1_C"/>
    <property type="match status" value="1"/>
</dbReference>
<evidence type="ECO:0000259" key="7">
    <source>
        <dbReference type="Pfam" id="PF23659"/>
    </source>
</evidence>
<dbReference type="PANTHER" id="PTHR31057">
    <property type="entry name" value="E3 UFM1-PROTEIN LIGASE 1"/>
    <property type="match status" value="1"/>
</dbReference>
<keyword evidence="2" id="KW-0808">Transferase</keyword>
<evidence type="ECO:0000259" key="8">
    <source>
        <dbReference type="Pfam" id="PF25041"/>
    </source>
</evidence>
<evidence type="ECO:0000256" key="3">
    <source>
        <dbReference type="ARBA" id="ARBA00022786"/>
    </source>
</evidence>
<dbReference type="InterPro" id="IPR018611">
    <property type="entry name" value="Ufl1"/>
</dbReference>
<keyword evidence="4" id="KW-0175">Coiled coil</keyword>
<dbReference type="Pfam" id="PF25870">
    <property type="entry name" value="WHD_UFL1_5th"/>
    <property type="match status" value="1"/>
</dbReference>
<proteinExistence type="inferred from homology"/>
<keyword evidence="3" id="KW-0833">Ubl conjugation pathway</keyword>
<feature type="coiled-coil region" evidence="4">
    <location>
        <begin position="568"/>
        <end position="595"/>
    </location>
</feature>
<feature type="domain" description="E3 UFM1-protein ligase 1-like" evidence="7">
    <location>
        <begin position="575"/>
        <end position="708"/>
    </location>
</feature>
<gene>
    <name evidence="9" type="ORF">R1sor_002104</name>
</gene>
<comment type="similarity">
    <text evidence="1">Belongs to the UFL1 family.</text>
</comment>
<evidence type="ECO:0000256" key="5">
    <source>
        <dbReference type="SAM" id="MobiDB-lite"/>
    </source>
</evidence>
<dbReference type="Proteomes" id="UP001633002">
    <property type="component" value="Unassembled WGS sequence"/>
</dbReference>
<dbReference type="GO" id="GO:0016740">
    <property type="term" value="F:transferase activity"/>
    <property type="evidence" value="ECO:0007669"/>
    <property type="project" value="UniProtKB-KW"/>
</dbReference>
<comment type="caution">
    <text evidence="9">The sequence shown here is derived from an EMBL/GenBank/DDBJ whole genome shotgun (WGS) entry which is preliminary data.</text>
</comment>
<dbReference type="EMBL" id="JBJQOH010000006">
    <property type="protein sequence ID" value="KAL3684082.1"/>
    <property type="molecule type" value="Genomic_DNA"/>
</dbReference>
<dbReference type="AlphaFoldDB" id="A0ABD3H0Z2"/>
<evidence type="ECO:0000313" key="9">
    <source>
        <dbReference type="EMBL" id="KAL3684082.1"/>
    </source>
</evidence>
<evidence type="ECO:0008006" key="11">
    <source>
        <dbReference type="Google" id="ProtNLM"/>
    </source>
</evidence>